<dbReference type="GO" id="GO:0005509">
    <property type="term" value="F:calcium ion binding"/>
    <property type="evidence" value="ECO:0007669"/>
    <property type="project" value="InterPro"/>
</dbReference>
<evidence type="ECO:0000313" key="5">
    <source>
        <dbReference type="Proteomes" id="UP000193944"/>
    </source>
</evidence>
<evidence type="ECO:0000256" key="2">
    <source>
        <dbReference type="ARBA" id="ARBA00022837"/>
    </source>
</evidence>
<name>A0A1Y1WC96_9FUNG</name>
<dbReference type="InterPro" id="IPR018247">
    <property type="entry name" value="EF_Hand_1_Ca_BS"/>
</dbReference>
<dbReference type="Proteomes" id="UP000193944">
    <property type="component" value="Unassembled WGS sequence"/>
</dbReference>
<organism evidence="4 5">
    <name type="scientific">Anaeromyces robustus</name>
    <dbReference type="NCBI Taxonomy" id="1754192"/>
    <lineage>
        <taxon>Eukaryota</taxon>
        <taxon>Fungi</taxon>
        <taxon>Fungi incertae sedis</taxon>
        <taxon>Chytridiomycota</taxon>
        <taxon>Chytridiomycota incertae sedis</taxon>
        <taxon>Neocallimastigomycetes</taxon>
        <taxon>Neocallimastigales</taxon>
        <taxon>Neocallimastigaceae</taxon>
        <taxon>Anaeromyces</taxon>
    </lineage>
</organism>
<dbReference type="STRING" id="1754192.A0A1Y1WC96"/>
<dbReference type="EMBL" id="MCFG01000407">
    <property type="protein sequence ID" value="ORX71005.1"/>
    <property type="molecule type" value="Genomic_DNA"/>
</dbReference>
<dbReference type="SMART" id="SM00054">
    <property type="entry name" value="EFh"/>
    <property type="match status" value="4"/>
</dbReference>
<dbReference type="InterPro" id="IPR011992">
    <property type="entry name" value="EF-hand-dom_pair"/>
</dbReference>
<proteinExistence type="predicted"/>
<evidence type="ECO:0000313" key="4">
    <source>
        <dbReference type="EMBL" id="ORX71005.1"/>
    </source>
</evidence>
<gene>
    <name evidence="4" type="ORF">BCR32DRAFT_272355</name>
</gene>
<accession>A0A1Y1WC96</accession>
<dbReference type="InterPro" id="IPR050145">
    <property type="entry name" value="Centrin_CML-like"/>
</dbReference>
<keyword evidence="2" id="KW-0106">Calcium</keyword>
<comment type="caution">
    <text evidence="4">The sequence shown here is derived from an EMBL/GenBank/DDBJ whole genome shotgun (WGS) entry which is preliminary data.</text>
</comment>
<feature type="domain" description="EF-hand" evidence="3">
    <location>
        <begin position="93"/>
        <end position="119"/>
    </location>
</feature>
<dbReference type="Gene3D" id="1.10.238.10">
    <property type="entry name" value="EF-hand"/>
    <property type="match status" value="2"/>
</dbReference>
<evidence type="ECO:0000259" key="3">
    <source>
        <dbReference type="PROSITE" id="PS50222"/>
    </source>
</evidence>
<sequence>MAQIPLSQMVFEKYDTDKSGGISYAEFKAMAYDLGYYISDMELKLAVKNLDKSGSGSIIYDDFKKWWMDKDRWNNVKLSEENFKYLYEISSQFQKFDKDKGGSIDKKEFKDFWKEVTKKKKVKSSEEKEMFKKLDTDGDGTISFNEFVDYLIEKYNGDLAKYFE</sequence>
<dbReference type="Pfam" id="PF13499">
    <property type="entry name" value="EF-hand_7"/>
    <property type="match status" value="2"/>
</dbReference>
<dbReference type="AlphaFoldDB" id="A0A1Y1WC96"/>
<dbReference type="PANTHER" id="PTHR23050">
    <property type="entry name" value="CALCIUM BINDING PROTEIN"/>
    <property type="match status" value="1"/>
</dbReference>
<keyword evidence="5" id="KW-1185">Reference proteome</keyword>
<keyword evidence="1" id="KW-0677">Repeat</keyword>
<reference evidence="4 5" key="2">
    <citation type="submission" date="2016-08" db="EMBL/GenBank/DDBJ databases">
        <title>Pervasive Adenine N6-methylation of Active Genes in Fungi.</title>
        <authorList>
            <consortium name="DOE Joint Genome Institute"/>
            <person name="Mondo S.J."/>
            <person name="Dannebaum R.O."/>
            <person name="Kuo R.C."/>
            <person name="Labutti K."/>
            <person name="Haridas S."/>
            <person name="Kuo A."/>
            <person name="Salamov A."/>
            <person name="Ahrendt S.R."/>
            <person name="Lipzen A."/>
            <person name="Sullivan W."/>
            <person name="Andreopoulos W.B."/>
            <person name="Clum A."/>
            <person name="Lindquist E."/>
            <person name="Daum C."/>
            <person name="Ramamoorthy G.K."/>
            <person name="Gryganskyi A."/>
            <person name="Culley D."/>
            <person name="Magnuson J.K."/>
            <person name="James T.Y."/>
            <person name="O'Malley M.A."/>
            <person name="Stajich J.E."/>
            <person name="Spatafora J.W."/>
            <person name="Visel A."/>
            <person name="Grigoriev I.V."/>
        </authorList>
    </citation>
    <scope>NUCLEOTIDE SEQUENCE [LARGE SCALE GENOMIC DNA]</scope>
    <source>
        <strain evidence="4 5">S4</strain>
    </source>
</reference>
<dbReference type="InterPro" id="IPR002048">
    <property type="entry name" value="EF_hand_dom"/>
</dbReference>
<dbReference type="SUPFAM" id="SSF47473">
    <property type="entry name" value="EF-hand"/>
    <property type="match status" value="1"/>
</dbReference>
<evidence type="ECO:0000256" key="1">
    <source>
        <dbReference type="ARBA" id="ARBA00022737"/>
    </source>
</evidence>
<feature type="domain" description="EF-hand" evidence="3">
    <location>
        <begin position="2"/>
        <end position="37"/>
    </location>
</feature>
<protein>
    <submittedName>
        <fullName evidence="4">EF-hand</fullName>
    </submittedName>
</protein>
<reference evidence="4 5" key="1">
    <citation type="submission" date="2016-08" db="EMBL/GenBank/DDBJ databases">
        <title>A Parts List for Fungal Cellulosomes Revealed by Comparative Genomics.</title>
        <authorList>
            <consortium name="DOE Joint Genome Institute"/>
            <person name="Haitjema C.H."/>
            <person name="Gilmore S.P."/>
            <person name="Henske J.K."/>
            <person name="Solomon K.V."/>
            <person name="De Groot R."/>
            <person name="Kuo A."/>
            <person name="Mondo S.J."/>
            <person name="Salamov A.A."/>
            <person name="Labutti K."/>
            <person name="Zhao Z."/>
            <person name="Chiniquy J."/>
            <person name="Barry K."/>
            <person name="Brewer H.M."/>
            <person name="Purvine S.O."/>
            <person name="Wright A.T."/>
            <person name="Boxma B."/>
            <person name="Van Alen T."/>
            <person name="Hackstein J.H."/>
            <person name="Baker S.E."/>
            <person name="Grigoriev I.V."/>
            <person name="O'Malley M.A."/>
        </authorList>
    </citation>
    <scope>NUCLEOTIDE SEQUENCE [LARGE SCALE GENOMIC DNA]</scope>
    <source>
        <strain evidence="4 5">S4</strain>
    </source>
</reference>
<dbReference type="PROSITE" id="PS00018">
    <property type="entry name" value="EF_HAND_1"/>
    <property type="match status" value="2"/>
</dbReference>
<feature type="domain" description="EF-hand" evidence="3">
    <location>
        <begin position="122"/>
        <end position="157"/>
    </location>
</feature>
<dbReference type="OrthoDB" id="26525at2759"/>
<dbReference type="PROSITE" id="PS50222">
    <property type="entry name" value="EF_HAND_2"/>
    <property type="match status" value="3"/>
</dbReference>